<dbReference type="AlphaFoldDB" id="A0A238BVS5"/>
<name>A0A238BVS5_9BILA</name>
<gene>
    <name evidence="1" type="ORF">X798_03598</name>
</gene>
<dbReference type="SUPFAM" id="SSF53633">
    <property type="entry name" value="Carbamate kinase-like"/>
    <property type="match status" value="1"/>
</dbReference>
<dbReference type="InterPro" id="IPR036393">
    <property type="entry name" value="AceGlu_kinase-like_sf"/>
</dbReference>
<evidence type="ECO:0000313" key="2">
    <source>
        <dbReference type="Proteomes" id="UP000242913"/>
    </source>
</evidence>
<dbReference type="Proteomes" id="UP000242913">
    <property type="component" value="Unassembled WGS sequence"/>
</dbReference>
<sequence length="142" mass="15992">MTCLVDALTKIPILTKYTDFLFDLTTKYPSSSVFSEQIHNQFDTNRIVCSRGELSEYDVLLSSGERTSCGLLAITFQSIGVNAKSWLAWQLPIMTDDFHSEPKLKTIKIDILKRSFAEGYTVVFLLRLVPENKTHDIVSGAP</sequence>
<proteinExistence type="predicted"/>
<dbReference type="OrthoDB" id="5548170at2759"/>
<keyword evidence="2" id="KW-1185">Reference proteome</keyword>
<accession>A0A238BVS5</accession>
<reference evidence="1 2" key="1">
    <citation type="submission" date="2015-12" db="EMBL/GenBank/DDBJ databases">
        <title>Draft genome of the nematode, Onchocerca flexuosa.</title>
        <authorList>
            <person name="Mitreva M."/>
        </authorList>
    </citation>
    <scope>NUCLEOTIDE SEQUENCE [LARGE SCALE GENOMIC DNA]</scope>
    <source>
        <strain evidence="1">Red Deer</strain>
    </source>
</reference>
<dbReference type="Gene3D" id="3.40.1160.10">
    <property type="entry name" value="Acetylglutamate kinase-like"/>
    <property type="match status" value="1"/>
</dbReference>
<dbReference type="EMBL" id="KZ269994">
    <property type="protein sequence ID" value="OZC09437.1"/>
    <property type="molecule type" value="Genomic_DNA"/>
</dbReference>
<protein>
    <submittedName>
        <fullName evidence="1">Uncharacterized protein</fullName>
    </submittedName>
</protein>
<organism evidence="1 2">
    <name type="scientific">Onchocerca flexuosa</name>
    <dbReference type="NCBI Taxonomy" id="387005"/>
    <lineage>
        <taxon>Eukaryota</taxon>
        <taxon>Metazoa</taxon>
        <taxon>Ecdysozoa</taxon>
        <taxon>Nematoda</taxon>
        <taxon>Chromadorea</taxon>
        <taxon>Rhabditida</taxon>
        <taxon>Spirurina</taxon>
        <taxon>Spiruromorpha</taxon>
        <taxon>Filarioidea</taxon>
        <taxon>Onchocercidae</taxon>
        <taxon>Onchocerca</taxon>
    </lineage>
</organism>
<evidence type="ECO:0000313" key="1">
    <source>
        <dbReference type="EMBL" id="OZC09437.1"/>
    </source>
</evidence>